<dbReference type="RefSeq" id="WP_145053508.1">
    <property type="nucleotide sequence ID" value="NZ_CP036433.1"/>
</dbReference>
<evidence type="ECO:0000256" key="1">
    <source>
        <dbReference type="ARBA" id="ARBA00022737"/>
    </source>
</evidence>
<name>A0A518DSH7_9BACT</name>
<dbReference type="Pfam" id="PF13599">
    <property type="entry name" value="Pentapeptide_4"/>
    <property type="match status" value="1"/>
</dbReference>
<dbReference type="Proteomes" id="UP000317648">
    <property type="component" value="Chromosome"/>
</dbReference>
<dbReference type="KEGG" id="lcre:Pla8534_26040"/>
<evidence type="ECO:0000313" key="3">
    <source>
        <dbReference type="Proteomes" id="UP000317648"/>
    </source>
</evidence>
<dbReference type="AlphaFoldDB" id="A0A518DSH7"/>
<organism evidence="2 3">
    <name type="scientific">Lignipirellula cremea</name>
    <dbReference type="NCBI Taxonomy" id="2528010"/>
    <lineage>
        <taxon>Bacteria</taxon>
        <taxon>Pseudomonadati</taxon>
        <taxon>Planctomycetota</taxon>
        <taxon>Planctomycetia</taxon>
        <taxon>Pirellulales</taxon>
        <taxon>Pirellulaceae</taxon>
        <taxon>Lignipirellula</taxon>
    </lineage>
</organism>
<dbReference type="SUPFAM" id="SSF141571">
    <property type="entry name" value="Pentapeptide repeat-like"/>
    <property type="match status" value="1"/>
</dbReference>
<accession>A0A518DSH7</accession>
<proteinExistence type="predicted"/>
<keyword evidence="1" id="KW-0677">Repeat</keyword>
<evidence type="ECO:0000313" key="2">
    <source>
        <dbReference type="EMBL" id="QDU94797.1"/>
    </source>
</evidence>
<dbReference type="InterPro" id="IPR001646">
    <property type="entry name" value="5peptide_repeat"/>
</dbReference>
<dbReference type="PANTHER" id="PTHR47485:SF1">
    <property type="entry name" value="THYLAKOID LUMENAL 17.4 KDA PROTEIN, CHLOROPLASTIC"/>
    <property type="match status" value="1"/>
</dbReference>
<dbReference type="OrthoDB" id="279274at2"/>
<sequence>MPFDADFTNADLRKTKARFGNFSRSNFTGANLAKADFMECPLTSADFTNANLTGSDFVHAKLRGVNFTGATLKSVIFDDALFDHTTVFPEGFVIPEEMKWGGKGKDPRRG</sequence>
<protein>
    <submittedName>
        <fullName evidence="2">Serine/threonine-protein kinase B</fullName>
        <ecNumber evidence="2">2.7.11.1</ecNumber>
    </submittedName>
</protein>
<dbReference type="PANTHER" id="PTHR47485">
    <property type="entry name" value="THYLAKOID LUMENAL 17.4 KDA PROTEIN, CHLOROPLASTIC"/>
    <property type="match status" value="1"/>
</dbReference>
<dbReference type="EMBL" id="CP036433">
    <property type="protein sequence ID" value="QDU94797.1"/>
    <property type="molecule type" value="Genomic_DNA"/>
</dbReference>
<gene>
    <name evidence="2" type="primary">spkB_1</name>
    <name evidence="2" type="ORF">Pla8534_26040</name>
</gene>
<dbReference type="EC" id="2.7.11.1" evidence="2"/>
<keyword evidence="2" id="KW-0418">Kinase</keyword>
<keyword evidence="2" id="KW-0808">Transferase</keyword>
<dbReference type="GO" id="GO:0004674">
    <property type="term" value="F:protein serine/threonine kinase activity"/>
    <property type="evidence" value="ECO:0007669"/>
    <property type="project" value="UniProtKB-EC"/>
</dbReference>
<dbReference type="Gene3D" id="2.160.20.80">
    <property type="entry name" value="E3 ubiquitin-protein ligase SopA"/>
    <property type="match status" value="1"/>
</dbReference>
<reference evidence="2 3" key="1">
    <citation type="submission" date="2019-02" db="EMBL/GenBank/DDBJ databases">
        <title>Deep-cultivation of Planctomycetes and their phenomic and genomic characterization uncovers novel biology.</title>
        <authorList>
            <person name="Wiegand S."/>
            <person name="Jogler M."/>
            <person name="Boedeker C."/>
            <person name="Pinto D."/>
            <person name="Vollmers J."/>
            <person name="Rivas-Marin E."/>
            <person name="Kohn T."/>
            <person name="Peeters S.H."/>
            <person name="Heuer A."/>
            <person name="Rast P."/>
            <person name="Oberbeckmann S."/>
            <person name="Bunk B."/>
            <person name="Jeske O."/>
            <person name="Meyerdierks A."/>
            <person name="Storesund J.E."/>
            <person name="Kallscheuer N."/>
            <person name="Luecker S."/>
            <person name="Lage O.M."/>
            <person name="Pohl T."/>
            <person name="Merkel B.J."/>
            <person name="Hornburger P."/>
            <person name="Mueller R.-W."/>
            <person name="Bruemmer F."/>
            <person name="Labrenz M."/>
            <person name="Spormann A.M."/>
            <person name="Op den Camp H."/>
            <person name="Overmann J."/>
            <person name="Amann R."/>
            <person name="Jetten M.S.M."/>
            <person name="Mascher T."/>
            <person name="Medema M.H."/>
            <person name="Devos D.P."/>
            <person name="Kaster A.-K."/>
            <person name="Ovreas L."/>
            <person name="Rohde M."/>
            <person name="Galperin M.Y."/>
            <person name="Jogler C."/>
        </authorList>
    </citation>
    <scope>NUCLEOTIDE SEQUENCE [LARGE SCALE GENOMIC DNA]</scope>
    <source>
        <strain evidence="2 3">Pla85_3_4</strain>
    </source>
</reference>
<keyword evidence="3" id="KW-1185">Reference proteome</keyword>